<name>A0AAW0QP57_9PEZI</name>
<dbReference type="AlphaFoldDB" id="A0AAW0QP57"/>
<reference evidence="2 3" key="1">
    <citation type="submission" date="2023-01" db="EMBL/GenBank/DDBJ databases">
        <title>Analysis of 21 Apiospora genomes using comparative genomics revels a genus with tremendous synthesis potential of carbohydrate active enzymes and secondary metabolites.</title>
        <authorList>
            <person name="Sorensen T."/>
        </authorList>
    </citation>
    <scope>NUCLEOTIDE SEQUENCE [LARGE SCALE GENOMIC DNA]</scope>
    <source>
        <strain evidence="2 3">CBS 117206</strain>
    </source>
</reference>
<proteinExistence type="predicted"/>
<organism evidence="2 3">
    <name type="scientific">Apiospora kogelbergensis</name>
    <dbReference type="NCBI Taxonomy" id="1337665"/>
    <lineage>
        <taxon>Eukaryota</taxon>
        <taxon>Fungi</taxon>
        <taxon>Dikarya</taxon>
        <taxon>Ascomycota</taxon>
        <taxon>Pezizomycotina</taxon>
        <taxon>Sordariomycetes</taxon>
        <taxon>Xylariomycetidae</taxon>
        <taxon>Amphisphaeriales</taxon>
        <taxon>Apiosporaceae</taxon>
        <taxon>Apiospora</taxon>
    </lineage>
</organism>
<keyword evidence="3" id="KW-1185">Reference proteome</keyword>
<dbReference type="EMBL" id="JAQQWP010000007">
    <property type="protein sequence ID" value="KAK8109536.1"/>
    <property type="molecule type" value="Genomic_DNA"/>
</dbReference>
<dbReference type="Proteomes" id="UP001392437">
    <property type="component" value="Unassembled WGS sequence"/>
</dbReference>
<sequence>MQPFTTAAMGRLLTLAALAFGVVTAAPTGPSVIAAPNNDSNATLKDKQASSTPSPPSLILLIIRLPALVDGLTD</sequence>
<evidence type="ECO:0000313" key="3">
    <source>
        <dbReference type="Proteomes" id="UP001392437"/>
    </source>
</evidence>
<evidence type="ECO:0000256" key="1">
    <source>
        <dbReference type="SAM" id="SignalP"/>
    </source>
</evidence>
<accession>A0AAW0QP57</accession>
<evidence type="ECO:0000313" key="2">
    <source>
        <dbReference type="EMBL" id="KAK8109536.1"/>
    </source>
</evidence>
<feature type="chain" id="PRO_5043396218" evidence="1">
    <location>
        <begin position="26"/>
        <end position="74"/>
    </location>
</feature>
<comment type="caution">
    <text evidence="2">The sequence shown here is derived from an EMBL/GenBank/DDBJ whole genome shotgun (WGS) entry which is preliminary data.</text>
</comment>
<gene>
    <name evidence="2" type="ORF">PG999_007673</name>
</gene>
<feature type="signal peptide" evidence="1">
    <location>
        <begin position="1"/>
        <end position="25"/>
    </location>
</feature>
<protein>
    <submittedName>
        <fullName evidence="2">Uncharacterized protein</fullName>
    </submittedName>
</protein>
<keyword evidence="1" id="KW-0732">Signal</keyword>